<sequence>MRKVSAVTDTADINGEFTEGNVAQGVPPTILKADIFNTWQRELVNIVTSSGMDLDPNDDGQILKAINKLLSVAAAVTSVNNKKGAVTLSAGDVHAWDKTEADARFIFKTSDTMSGSLTAKYVASTPSVMPEGGWIFFRSTG</sequence>
<gene>
    <name evidence="1" type="ORF">DKC05_17665</name>
</gene>
<evidence type="ECO:0008006" key="3">
    <source>
        <dbReference type="Google" id="ProtNLM"/>
    </source>
</evidence>
<evidence type="ECO:0000313" key="1">
    <source>
        <dbReference type="EMBL" id="AWL69341.1"/>
    </source>
</evidence>
<protein>
    <recommendedName>
        <fullName evidence="3">Phage tail protein</fullName>
    </recommendedName>
</protein>
<proteinExistence type="predicted"/>
<dbReference type="EMBL" id="CP029449">
    <property type="protein sequence ID" value="AWL69341.1"/>
    <property type="molecule type" value="Genomic_DNA"/>
</dbReference>
<dbReference type="Proteomes" id="UP000245399">
    <property type="component" value="Chromosome"/>
</dbReference>
<accession>A0AB33FSP0</accession>
<name>A0AB33FSP0_SERMA</name>
<reference evidence="1 2" key="1">
    <citation type="submission" date="2018-05" db="EMBL/GenBank/DDBJ databases">
        <title>Klebsiella quasipneumonaiae provides a window into carbapenemase gene transfer, plasmid rearrangements and nosocomial acquisition from the hospital environment.</title>
        <authorList>
            <person name="Mathers A.J."/>
            <person name="Vegesana K."/>
            <person name="Stoesser N."/>
            <person name="Crook D."/>
            <person name="Vaughan A."/>
            <person name="Barry K."/>
            <person name="Parikh H."/>
            <person name="Sebra R."/>
            <person name="Kotay S."/>
            <person name="Walker A.S."/>
            <person name="Sheppard A.E."/>
        </authorList>
    </citation>
    <scope>NUCLEOTIDE SEQUENCE [LARGE SCALE GENOMIC DNA]</scope>
    <source>
        <strain evidence="1 2">CAV1761</strain>
    </source>
</reference>
<evidence type="ECO:0000313" key="2">
    <source>
        <dbReference type="Proteomes" id="UP000245399"/>
    </source>
</evidence>
<dbReference type="AlphaFoldDB" id="A0AB33FSP0"/>
<organism evidence="1 2">
    <name type="scientific">Serratia marcescens</name>
    <dbReference type="NCBI Taxonomy" id="615"/>
    <lineage>
        <taxon>Bacteria</taxon>
        <taxon>Pseudomonadati</taxon>
        <taxon>Pseudomonadota</taxon>
        <taxon>Gammaproteobacteria</taxon>
        <taxon>Enterobacterales</taxon>
        <taxon>Yersiniaceae</taxon>
        <taxon>Serratia</taxon>
    </lineage>
</organism>